<keyword evidence="1" id="KW-1133">Transmembrane helix</keyword>
<sequence length="61" mass="6557">DLVRGVPPALVRCHVVVDSSLPADRATESHNDWTTTKGSPHYIYGTVIIACTINLVINLVG</sequence>
<protein>
    <submittedName>
        <fullName evidence="2">Uncharacterized protein</fullName>
    </submittedName>
</protein>
<evidence type="ECO:0000313" key="2">
    <source>
        <dbReference type="EMBL" id="TDH24718.1"/>
    </source>
</evidence>
<dbReference type="AlphaFoldDB" id="A0A4R5PG83"/>
<dbReference type="Proteomes" id="UP000295627">
    <property type="component" value="Unassembled WGS sequence"/>
</dbReference>
<dbReference type="RefSeq" id="WP_133285873.1">
    <property type="nucleotide sequence ID" value="NZ_RXLR01000007.1"/>
</dbReference>
<gene>
    <name evidence="2" type="ORF">EJ571_02170</name>
</gene>
<reference evidence="2 3" key="1">
    <citation type="journal article" date="2019" name="Sci. Rep.">
        <title>Extended insight into the Mycobacterium chelonae-abscessus complex through whole genome sequencing of Mycobacterium salmoniphilum outbreak and Mycobacterium salmoniphilum-like strains.</title>
        <authorList>
            <person name="Behra P.R.K."/>
            <person name="Das S."/>
            <person name="Pettersson B.M.F."/>
            <person name="Shirreff L."/>
            <person name="DuCote T."/>
            <person name="Jacobsson K.G."/>
            <person name="Ennis D.G."/>
            <person name="Kirsebom L.A."/>
        </authorList>
    </citation>
    <scope>NUCLEOTIDE SEQUENCE [LARGE SCALE GENOMIC DNA]</scope>
    <source>
        <strain evidence="2 3">DSM 45524</strain>
    </source>
</reference>
<accession>A0A4R5PG83</accession>
<keyword evidence="1" id="KW-0812">Transmembrane</keyword>
<feature type="non-terminal residue" evidence="2">
    <location>
        <position position="1"/>
    </location>
</feature>
<feature type="transmembrane region" description="Helical" evidence="1">
    <location>
        <begin position="42"/>
        <end position="60"/>
    </location>
</feature>
<organism evidence="2 3">
    <name type="scientific">Mycobacteroides franklinii</name>
    <dbReference type="NCBI Taxonomy" id="948102"/>
    <lineage>
        <taxon>Bacteria</taxon>
        <taxon>Bacillati</taxon>
        <taxon>Actinomycetota</taxon>
        <taxon>Actinomycetes</taxon>
        <taxon>Mycobacteriales</taxon>
        <taxon>Mycobacteriaceae</taxon>
        <taxon>Mycobacteroides</taxon>
    </lineage>
</organism>
<keyword evidence="1" id="KW-0472">Membrane</keyword>
<evidence type="ECO:0000256" key="1">
    <source>
        <dbReference type="SAM" id="Phobius"/>
    </source>
</evidence>
<proteinExistence type="predicted"/>
<dbReference type="EMBL" id="RXLR01000007">
    <property type="protein sequence ID" value="TDH24718.1"/>
    <property type="molecule type" value="Genomic_DNA"/>
</dbReference>
<name>A0A4R5PG83_9MYCO</name>
<evidence type="ECO:0000313" key="3">
    <source>
        <dbReference type="Proteomes" id="UP000295627"/>
    </source>
</evidence>
<comment type="caution">
    <text evidence="2">The sequence shown here is derived from an EMBL/GenBank/DDBJ whole genome shotgun (WGS) entry which is preliminary data.</text>
</comment>